<comment type="caution">
    <text evidence="10">The sequence shown here is derived from an EMBL/GenBank/DDBJ whole genome shotgun (WGS) entry which is preliminary data.</text>
</comment>
<evidence type="ECO:0000259" key="9">
    <source>
        <dbReference type="Pfam" id="PF01979"/>
    </source>
</evidence>
<dbReference type="InterPro" id="IPR011059">
    <property type="entry name" value="Metal-dep_hydrolase_composite"/>
</dbReference>
<proteinExistence type="inferred from homology"/>
<evidence type="ECO:0000256" key="2">
    <source>
        <dbReference type="ARBA" id="ARBA00022723"/>
    </source>
</evidence>
<comment type="cofactor">
    <cofactor evidence="8">
        <name>a divalent metal cation</name>
        <dbReference type="ChEBI" id="CHEBI:60240"/>
    </cofactor>
    <text evidence="8">Binds 1 divalent metal cation per subunit.</text>
</comment>
<feature type="binding site" evidence="7">
    <location>
        <position position="245"/>
    </location>
    <ligand>
        <name>substrate</name>
    </ligand>
</feature>
<accession>A0A849HE81</accession>
<evidence type="ECO:0000256" key="4">
    <source>
        <dbReference type="ARBA" id="ARBA00023277"/>
    </source>
</evidence>
<dbReference type="AlphaFoldDB" id="A0A849HE81"/>
<evidence type="ECO:0000256" key="7">
    <source>
        <dbReference type="PIRSR" id="PIRSR038994-2"/>
    </source>
</evidence>
<reference evidence="10 11" key="1">
    <citation type="submission" date="2020-04" db="EMBL/GenBank/DDBJ databases">
        <title>Knoellia sp. isolate from air conditioner.</title>
        <authorList>
            <person name="Chea S."/>
            <person name="Kim D.-U."/>
        </authorList>
    </citation>
    <scope>NUCLEOTIDE SEQUENCE [LARGE SCALE GENOMIC DNA]</scope>
    <source>
        <strain evidence="10 11">DB2414S</strain>
    </source>
</reference>
<dbReference type="GO" id="GO:0006046">
    <property type="term" value="P:N-acetylglucosamine catabolic process"/>
    <property type="evidence" value="ECO:0007669"/>
    <property type="project" value="TreeGrafter"/>
</dbReference>
<evidence type="ECO:0000256" key="5">
    <source>
        <dbReference type="PIRNR" id="PIRNR038994"/>
    </source>
</evidence>
<dbReference type="EMBL" id="JABEPQ010000001">
    <property type="protein sequence ID" value="NNM45718.1"/>
    <property type="molecule type" value="Genomic_DNA"/>
</dbReference>
<evidence type="ECO:0000256" key="1">
    <source>
        <dbReference type="ARBA" id="ARBA00010716"/>
    </source>
</evidence>
<keyword evidence="2 8" id="KW-0479">Metal-binding</keyword>
<feature type="binding site" evidence="7">
    <location>
        <begin position="329"/>
        <end position="331"/>
    </location>
    <ligand>
        <name>substrate</name>
    </ligand>
</feature>
<feature type="binding site" evidence="7">
    <location>
        <position position="272"/>
    </location>
    <ligand>
        <name>substrate</name>
    </ligand>
</feature>
<keyword evidence="4 5" id="KW-0119">Carbohydrate metabolism</keyword>
<evidence type="ECO:0000256" key="6">
    <source>
        <dbReference type="PIRSR" id="PIRSR038994-1"/>
    </source>
</evidence>
<dbReference type="GO" id="GO:0008448">
    <property type="term" value="F:N-acetylglucosamine-6-phosphate deacetylase activity"/>
    <property type="evidence" value="ECO:0007669"/>
    <property type="project" value="InterPro"/>
</dbReference>
<dbReference type="Proteomes" id="UP000588586">
    <property type="component" value="Unassembled WGS sequence"/>
</dbReference>
<dbReference type="Pfam" id="PF01979">
    <property type="entry name" value="Amidohydro_1"/>
    <property type="match status" value="1"/>
</dbReference>
<evidence type="ECO:0000313" key="11">
    <source>
        <dbReference type="Proteomes" id="UP000588586"/>
    </source>
</evidence>
<dbReference type="InterPro" id="IPR006680">
    <property type="entry name" value="Amidohydro-rel"/>
</dbReference>
<keyword evidence="3 5" id="KW-0378">Hydrolase</keyword>
<comment type="similarity">
    <text evidence="1 5">Belongs to the metallo-dependent hydrolases superfamily. NagA family.</text>
</comment>
<dbReference type="InterPro" id="IPR003764">
    <property type="entry name" value="GlcNAc_6-P_deAcase"/>
</dbReference>
<evidence type="ECO:0000256" key="3">
    <source>
        <dbReference type="ARBA" id="ARBA00022801"/>
    </source>
</evidence>
<keyword evidence="11" id="KW-1185">Reference proteome</keyword>
<dbReference type="Gene3D" id="2.30.40.10">
    <property type="entry name" value="Urease, subunit C, domain 1"/>
    <property type="match status" value="1"/>
</dbReference>
<feature type="domain" description="Amidohydrolase-related" evidence="9">
    <location>
        <begin position="66"/>
        <end position="387"/>
    </location>
</feature>
<dbReference type="GO" id="GO:0046872">
    <property type="term" value="F:metal ion binding"/>
    <property type="evidence" value="ECO:0007669"/>
    <property type="project" value="UniProtKB-KW"/>
</dbReference>
<gene>
    <name evidence="10" type="ORF">HJG52_06825</name>
</gene>
<evidence type="ECO:0000256" key="8">
    <source>
        <dbReference type="PIRSR" id="PIRSR038994-3"/>
    </source>
</evidence>
<feature type="binding site" evidence="7">
    <location>
        <position position="151"/>
    </location>
    <ligand>
        <name>substrate</name>
    </ligand>
</feature>
<dbReference type="Gene3D" id="3.20.20.140">
    <property type="entry name" value="Metal-dependent hydrolases"/>
    <property type="match status" value="1"/>
</dbReference>
<feature type="binding site" evidence="8">
    <location>
        <position position="140"/>
    </location>
    <ligand>
        <name>Zn(2+)</name>
        <dbReference type="ChEBI" id="CHEBI:29105"/>
    </ligand>
</feature>
<dbReference type="PIRSF" id="PIRSF038994">
    <property type="entry name" value="NagA"/>
    <property type="match status" value="1"/>
</dbReference>
<dbReference type="PANTHER" id="PTHR11113:SF14">
    <property type="entry name" value="N-ACETYLGLUCOSAMINE-6-PHOSPHATE DEACETYLASE"/>
    <property type="match status" value="1"/>
</dbReference>
<evidence type="ECO:0000313" key="10">
    <source>
        <dbReference type="EMBL" id="NNM45718.1"/>
    </source>
</evidence>
<feature type="binding site" evidence="8">
    <location>
        <position position="206"/>
    </location>
    <ligand>
        <name>Zn(2+)</name>
        <dbReference type="ChEBI" id="CHEBI:29105"/>
    </ligand>
</feature>
<name>A0A849HE81_9MICO</name>
<dbReference type="SUPFAM" id="SSF51338">
    <property type="entry name" value="Composite domain of metallo-dependent hydrolases"/>
    <property type="match status" value="1"/>
</dbReference>
<dbReference type="RefSeq" id="WP_171242709.1">
    <property type="nucleotide sequence ID" value="NZ_JABEPQ010000001.1"/>
</dbReference>
<organism evidence="10 11">
    <name type="scientific">Knoellia koreensis</name>
    <dbReference type="NCBI Taxonomy" id="2730921"/>
    <lineage>
        <taxon>Bacteria</taxon>
        <taxon>Bacillati</taxon>
        <taxon>Actinomycetota</taxon>
        <taxon>Actinomycetes</taxon>
        <taxon>Micrococcales</taxon>
        <taxon>Intrasporangiaceae</taxon>
        <taxon>Knoellia</taxon>
    </lineage>
</organism>
<protein>
    <submittedName>
        <fullName evidence="10">Amidohydrolase family protein</fullName>
    </submittedName>
</protein>
<feature type="active site" description="Proton donor/acceptor" evidence="6">
    <location>
        <position position="295"/>
    </location>
</feature>
<feature type="binding site" evidence="8">
    <location>
        <position position="234"/>
    </location>
    <ligand>
        <name>Zn(2+)</name>
        <dbReference type="ChEBI" id="CHEBI:29105"/>
    </ligand>
</feature>
<dbReference type="PANTHER" id="PTHR11113">
    <property type="entry name" value="N-ACETYLGLUCOSAMINE-6-PHOSPHATE DEACETYLASE"/>
    <property type="match status" value="1"/>
</dbReference>
<feature type="binding site" evidence="7">
    <location>
        <begin position="237"/>
        <end position="238"/>
    </location>
    <ligand>
        <name>substrate</name>
    </ligand>
</feature>
<dbReference type="InterPro" id="IPR032466">
    <property type="entry name" value="Metal_Hydrolase"/>
</dbReference>
<dbReference type="SUPFAM" id="SSF51556">
    <property type="entry name" value="Metallo-dependent hydrolases"/>
    <property type="match status" value="1"/>
</dbReference>
<sequence length="402" mass="40666">MTTDTTTPSESAPTLLTGRLVTDGGIVPDGAVIVVGDRIAWSGAKGELPAEFRSAATPRGWRDDLTLLPGLVDIHCHGGGGGEFGPDASAATPAIDHHHRSGTTSLVASLVSAPREAMLAGIDALVPRATAGDLAGIHLEGPFLSHARCGAQDPEALGDPDPAFIDAAGEAARGWLAQMTFAPELAGADAVPARLARWGALGAVGHTDAEWAVAAAALAGASEGVRGGRPLVTHLFNGMPPMHHRAPGPVAAALSAAARGEAVVEVIADGVHLADGTVRMVFDTVGPANIALVSDAMAAAGLPEGDYTLGRFNVRVSGREARLEPGGSLAGGVSTLLEQVRWLVRDLGISLEDAVAAASLTPATALALDDVGSLAAGKLADVVVVDDSLELQRVLRRGARIA</sequence>